<accession>S4PC94</accession>
<protein>
    <submittedName>
        <fullName evidence="1">Uncharacterized protein</fullName>
    </submittedName>
</protein>
<dbReference type="AlphaFoldDB" id="S4PC94"/>
<feature type="non-terminal residue" evidence="1">
    <location>
        <position position="86"/>
    </location>
</feature>
<evidence type="ECO:0000313" key="1">
    <source>
        <dbReference type="EMBL" id="JAA88284.1"/>
    </source>
</evidence>
<proteinExistence type="predicted"/>
<reference evidence="1" key="1">
    <citation type="journal article" date="2013" name="BMC Genomics">
        <title>Unscrambling butterfly oogenesis.</title>
        <authorList>
            <person name="Carter J.M."/>
            <person name="Baker S.C."/>
            <person name="Pink R."/>
            <person name="Carter D.R."/>
            <person name="Collins A."/>
            <person name="Tomlin J."/>
            <person name="Gibbs M."/>
            <person name="Breuker C.J."/>
        </authorList>
    </citation>
    <scope>NUCLEOTIDE SEQUENCE</scope>
    <source>
        <tissue evidence="1">Ovary</tissue>
    </source>
</reference>
<dbReference type="EMBL" id="GAIX01004276">
    <property type="protein sequence ID" value="JAA88284.1"/>
    <property type="molecule type" value="Transcribed_RNA"/>
</dbReference>
<organism evidence="1">
    <name type="scientific">Pararge aegeria</name>
    <name type="common">speckled wood butterfly</name>
    <dbReference type="NCBI Taxonomy" id="116150"/>
    <lineage>
        <taxon>Eukaryota</taxon>
        <taxon>Metazoa</taxon>
        <taxon>Ecdysozoa</taxon>
        <taxon>Arthropoda</taxon>
        <taxon>Hexapoda</taxon>
        <taxon>Insecta</taxon>
        <taxon>Pterygota</taxon>
        <taxon>Neoptera</taxon>
        <taxon>Endopterygota</taxon>
        <taxon>Lepidoptera</taxon>
        <taxon>Glossata</taxon>
        <taxon>Ditrysia</taxon>
        <taxon>Papilionoidea</taxon>
        <taxon>Nymphalidae</taxon>
        <taxon>Satyrinae</taxon>
        <taxon>Satyrini</taxon>
        <taxon>Parargina</taxon>
        <taxon>Pararge</taxon>
    </lineage>
</organism>
<name>S4PC94_9NEOP</name>
<reference evidence="1" key="2">
    <citation type="submission" date="2013-05" db="EMBL/GenBank/DDBJ databases">
        <authorList>
            <person name="Carter J.-M."/>
            <person name="Baker S.C."/>
            <person name="Pink R."/>
            <person name="Carter D.R.F."/>
            <person name="Collins A."/>
            <person name="Tomlin J."/>
            <person name="Gibbs M."/>
            <person name="Breuker C.J."/>
        </authorList>
    </citation>
    <scope>NUCLEOTIDE SEQUENCE</scope>
    <source>
        <tissue evidence="1">Ovary</tissue>
    </source>
</reference>
<sequence>MSQYVYSCLCNEDHHFNSLCLGKFTLYKILSNFIYFYLLAATLEKDGGLGQPVSIPKYSYPIWKSFSLFQEIHQHFKYNIFEIHTK</sequence>